<keyword evidence="3" id="KW-1185">Reference proteome</keyword>
<reference evidence="2" key="1">
    <citation type="journal article" date="2023" name="G3 (Bethesda)">
        <title>Whole genome assemblies of Zophobas morio and Tenebrio molitor.</title>
        <authorList>
            <person name="Kaur S."/>
            <person name="Stinson S.A."/>
            <person name="diCenzo G.C."/>
        </authorList>
    </citation>
    <scope>NUCLEOTIDE SEQUENCE</scope>
    <source>
        <strain evidence="2">QUZm001</strain>
    </source>
</reference>
<comment type="caution">
    <text evidence="2">The sequence shown here is derived from an EMBL/GenBank/DDBJ whole genome shotgun (WGS) entry which is preliminary data.</text>
</comment>
<feature type="chain" id="PRO_5041362888" description="Secreted protein" evidence="1">
    <location>
        <begin position="20"/>
        <end position="128"/>
    </location>
</feature>
<organism evidence="2 3">
    <name type="scientific">Zophobas morio</name>
    <dbReference type="NCBI Taxonomy" id="2755281"/>
    <lineage>
        <taxon>Eukaryota</taxon>
        <taxon>Metazoa</taxon>
        <taxon>Ecdysozoa</taxon>
        <taxon>Arthropoda</taxon>
        <taxon>Hexapoda</taxon>
        <taxon>Insecta</taxon>
        <taxon>Pterygota</taxon>
        <taxon>Neoptera</taxon>
        <taxon>Endopterygota</taxon>
        <taxon>Coleoptera</taxon>
        <taxon>Polyphaga</taxon>
        <taxon>Cucujiformia</taxon>
        <taxon>Tenebrionidae</taxon>
        <taxon>Zophobas</taxon>
    </lineage>
</organism>
<keyword evidence="1" id="KW-0732">Signal</keyword>
<evidence type="ECO:0008006" key="4">
    <source>
        <dbReference type="Google" id="ProtNLM"/>
    </source>
</evidence>
<protein>
    <recommendedName>
        <fullName evidence="4">Secreted protein</fullName>
    </recommendedName>
</protein>
<gene>
    <name evidence="2" type="ORF">Zmor_020357</name>
</gene>
<dbReference type="EMBL" id="JALNTZ010000006">
    <property type="protein sequence ID" value="KAJ3648562.1"/>
    <property type="molecule type" value="Genomic_DNA"/>
</dbReference>
<sequence>MKILVGLVWTVEIGSLVGALPHNTYLACQSWETRKVWAKFPLSSWNGVPYIICALAVCPLPTSACTDADKRICCHEKSKQSCAGGDGGMLCSLCSFSVRKVALRTVPWEFGGFGLHMHFTDFTSFRPH</sequence>
<dbReference type="Proteomes" id="UP001168821">
    <property type="component" value="Unassembled WGS sequence"/>
</dbReference>
<dbReference type="AlphaFoldDB" id="A0AA38MA79"/>
<evidence type="ECO:0000313" key="2">
    <source>
        <dbReference type="EMBL" id="KAJ3648562.1"/>
    </source>
</evidence>
<name>A0AA38MA79_9CUCU</name>
<evidence type="ECO:0000256" key="1">
    <source>
        <dbReference type="SAM" id="SignalP"/>
    </source>
</evidence>
<evidence type="ECO:0000313" key="3">
    <source>
        <dbReference type="Proteomes" id="UP001168821"/>
    </source>
</evidence>
<accession>A0AA38MA79</accession>
<feature type="signal peptide" evidence="1">
    <location>
        <begin position="1"/>
        <end position="19"/>
    </location>
</feature>
<proteinExistence type="predicted"/>